<reference evidence="2" key="1">
    <citation type="submission" date="2018-05" db="EMBL/GenBank/DDBJ databases">
        <title>Genome sequencing of Phenylobacterium sp. HYN0004.</title>
        <authorList>
            <person name="Yi H."/>
            <person name="Baek C."/>
        </authorList>
    </citation>
    <scope>NUCLEOTIDE SEQUENCE [LARGE SCALE GENOMIC DNA]</scope>
    <source>
        <strain evidence="2">HYN0004</strain>
    </source>
</reference>
<proteinExistence type="predicted"/>
<protein>
    <recommendedName>
        <fullName evidence="3">Chorismate lyase</fullName>
    </recommendedName>
</protein>
<dbReference type="Gene3D" id="3.40.1410.10">
    <property type="entry name" value="Chorismate lyase-like"/>
    <property type="match status" value="1"/>
</dbReference>
<sequence>MFLLTDDLESLRRDLDAADSATAVLQARCEALGLPGGPRVLARIEAADLSPDAEVRRRLGAPEDEVLACRHVRLVWGERLLSRAVNWYRPARLTPEMRRRLDETDEPFGVVARPLDYRRVRLETRILETDGRPSALHCRAVLVTPDGEPLALVDETYPGA</sequence>
<dbReference type="EMBL" id="CP029479">
    <property type="protein sequence ID" value="AWM78239.1"/>
    <property type="molecule type" value="Genomic_DNA"/>
</dbReference>
<dbReference type="OrthoDB" id="7862147at2"/>
<dbReference type="Proteomes" id="UP000247763">
    <property type="component" value="Chromosome"/>
</dbReference>
<evidence type="ECO:0008006" key="3">
    <source>
        <dbReference type="Google" id="ProtNLM"/>
    </source>
</evidence>
<accession>A0A2Z3HZN9</accession>
<dbReference type="InterPro" id="IPR028978">
    <property type="entry name" value="Chorismate_lyase_/UTRA_dom_sf"/>
</dbReference>
<organism evidence="1 2">
    <name type="scientific">Phenylobacterium parvum</name>
    <dbReference type="NCBI Taxonomy" id="2201350"/>
    <lineage>
        <taxon>Bacteria</taxon>
        <taxon>Pseudomonadati</taxon>
        <taxon>Pseudomonadota</taxon>
        <taxon>Alphaproteobacteria</taxon>
        <taxon>Caulobacterales</taxon>
        <taxon>Caulobacteraceae</taxon>
        <taxon>Phenylobacterium</taxon>
    </lineage>
</organism>
<dbReference type="SUPFAM" id="SSF64288">
    <property type="entry name" value="Chorismate lyase-like"/>
    <property type="match status" value="1"/>
</dbReference>
<name>A0A2Z3HZN9_9CAUL</name>
<evidence type="ECO:0000313" key="1">
    <source>
        <dbReference type="EMBL" id="AWM78239.1"/>
    </source>
</evidence>
<gene>
    <name evidence="1" type="ORF">HYN04_11040</name>
</gene>
<evidence type="ECO:0000313" key="2">
    <source>
        <dbReference type="Proteomes" id="UP000247763"/>
    </source>
</evidence>
<dbReference type="KEGG" id="phb:HYN04_11040"/>
<keyword evidence="2" id="KW-1185">Reference proteome</keyword>
<dbReference type="RefSeq" id="WP_110450805.1">
    <property type="nucleotide sequence ID" value="NZ_CP029479.1"/>
</dbReference>
<dbReference type="AlphaFoldDB" id="A0A2Z3HZN9"/>